<evidence type="ECO:0000313" key="3">
    <source>
        <dbReference type="Proteomes" id="UP001595823"/>
    </source>
</evidence>
<dbReference type="InterPro" id="IPR002881">
    <property type="entry name" value="DUF58"/>
</dbReference>
<dbReference type="EMBL" id="JBHSDK010000021">
    <property type="protein sequence ID" value="MFC4336492.1"/>
    <property type="molecule type" value="Genomic_DNA"/>
</dbReference>
<name>A0ABV8U0I2_9ACTN</name>
<dbReference type="Pfam" id="PF01882">
    <property type="entry name" value="DUF58"/>
    <property type="match status" value="1"/>
</dbReference>
<organism evidence="2 3">
    <name type="scientific">Salininema proteolyticum</name>
    <dbReference type="NCBI Taxonomy" id="1607685"/>
    <lineage>
        <taxon>Bacteria</taxon>
        <taxon>Bacillati</taxon>
        <taxon>Actinomycetota</taxon>
        <taxon>Actinomycetes</taxon>
        <taxon>Glycomycetales</taxon>
        <taxon>Glycomycetaceae</taxon>
        <taxon>Salininema</taxon>
    </lineage>
</organism>
<dbReference type="PANTHER" id="PTHR33608:SF14">
    <property type="entry name" value="POSSIBLE CONSERVED SECRETED PROTEIN"/>
    <property type="match status" value="1"/>
</dbReference>
<gene>
    <name evidence="2" type="ORF">ACFPET_14915</name>
</gene>
<sequence>MTAPQWRPTPAMTMALGLTAAVLAAGLAAGSPGIAAFAVPFALGLALNLSRRPRRVPEATVAVDDTAVEEGRSSSFRVEVANTGDAPVTAVLSAAHSPWLSLEGPRPSTALAVGPGEKAALHYPVSVLRWGSHAAGPLDAQYFACGGMLSTPVVQSPAAQVRALPAPTWFDTSTPVPLAQGVVGVHHSRRHGEGGELAEIRQFQFGDRLRRIDWRSSLRHGDLHVAQTLAEKDAHVSLILDAQTEAGASEGHGSTESLLDRTVRSGVSIGAHYLSLGDRLEAFLIGSIVDHIPPATGRRQLLRLRHSLAAVGSVPGDNAAPLTIVERSIDTRRRLYIIVTPLMNRSFAGLITRLVRHGHPVVCVDTLPEDVRPPQRSQWTPLAWRLWNLDRDNLIARLGGIGVPVVPWRGPGSIDAALRAVGAAGRRRA</sequence>
<dbReference type="RefSeq" id="WP_380622488.1">
    <property type="nucleotide sequence ID" value="NZ_JBHSDK010000021.1"/>
</dbReference>
<protein>
    <submittedName>
        <fullName evidence="2">DUF58 domain-containing protein</fullName>
    </submittedName>
</protein>
<evidence type="ECO:0000313" key="2">
    <source>
        <dbReference type="EMBL" id="MFC4336492.1"/>
    </source>
</evidence>
<feature type="domain" description="DUF58" evidence="1">
    <location>
        <begin position="199"/>
        <end position="365"/>
    </location>
</feature>
<evidence type="ECO:0000259" key="1">
    <source>
        <dbReference type="Pfam" id="PF01882"/>
    </source>
</evidence>
<dbReference type="PANTHER" id="PTHR33608">
    <property type="entry name" value="BLL2464 PROTEIN"/>
    <property type="match status" value="1"/>
</dbReference>
<reference evidence="3" key="1">
    <citation type="journal article" date="2019" name="Int. J. Syst. Evol. Microbiol.">
        <title>The Global Catalogue of Microorganisms (GCM) 10K type strain sequencing project: providing services to taxonomists for standard genome sequencing and annotation.</title>
        <authorList>
            <consortium name="The Broad Institute Genomics Platform"/>
            <consortium name="The Broad Institute Genome Sequencing Center for Infectious Disease"/>
            <person name="Wu L."/>
            <person name="Ma J."/>
        </authorList>
    </citation>
    <scope>NUCLEOTIDE SEQUENCE [LARGE SCALE GENOMIC DNA]</scope>
    <source>
        <strain evidence="3">IBRC-M 10908</strain>
    </source>
</reference>
<keyword evidence="3" id="KW-1185">Reference proteome</keyword>
<proteinExistence type="predicted"/>
<comment type="caution">
    <text evidence="2">The sequence shown here is derived from an EMBL/GenBank/DDBJ whole genome shotgun (WGS) entry which is preliminary data.</text>
</comment>
<dbReference type="Proteomes" id="UP001595823">
    <property type="component" value="Unassembled WGS sequence"/>
</dbReference>
<accession>A0ABV8U0I2</accession>